<feature type="domain" description="Radical SAM core" evidence="13">
    <location>
        <begin position="107"/>
        <end position="322"/>
    </location>
</feature>
<keyword evidence="8" id="KW-0408">Iron</keyword>
<dbReference type="Pfam" id="PF04055">
    <property type="entry name" value="Radical_SAM"/>
    <property type="match status" value="1"/>
</dbReference>
<evidence type="ECO:0000256" key="9">
    <source>
        <dbReference type="ARBA" id="ARBA00023014"/>
    </source>
</evidence>
<dbReference type="PANTHER" id="PTHR30538">
    <property type="entry name" value="LYSINE 2,3-AMINOMUTASE-RELATED"/>
    <property type="match status" value="1"/>
</dbReference>
<dbReference type="AlphaFoldDB" id="A0A285P7Y7"/>
<dbReference type="PANTHER" id="PTHR30538:SF1">
    <property type="entry name" value="L-LYSINE 2,3-AMINOMUTASE"/>
    <property type="match status" value="1"/>
</dbReference>
<evidence type="ECO:0000256" key="4">
    <source>
        <dbReference type="ARBA" id="ARBA00022485"/>
    </source>
</evidence>
<keyword evidence="10" id="KW-0413">Isomerase</keyword>
<comment type="cofactor">
    <cofactor evidence="1 12">
        <name>pyridoxal 5'-phosphate</name>
        <dbReference type="ChEBI" id="CHEBI:597326"/>
    </cofactor>
</comment>
<feature type="modified residue" description="N6-(pyridoxal phosphate)lysine" evidence="12">
    <location>
        <position position="334"/>
    </location>
</feature>
<name>A0A285P7Y7_9AQUI</name>
<dbReference type="NCBIfam" id="TIGR00238">
    <property type="entry name" value="KamA family radical SAM protein"/>
    <property type="match status" value="1"/>
</dbReference>
<dbReference type="InterPro" id="IPR003739">
    <property type="entry name" value="Lys_aminomutase/Glu_NH3_mut"/>
</dbReference>
<dbReference type="InterPro" id="IPR007197">
    <property type="entry name" value="rSAM"/>
</dbReference>
<comment type="similarity">
    <text evidence="3">Belongs to the radical SAM superfamily. KamA family.</text>
</comment>
<protein>
    <submittedName>
        <fullName evidence="14">Lysine 2,3-aminomutase</fullName>
    </submittedName>
</protein>
<dbReference type="SFLD" id="SFLDG01070">
    <property type="entry name" value="PLP-dependent"/>
    <property type="match status" value="1"/>
</dbReference>
<dbReference type="Pfam" id="PF12544">
    <property type="entry name" value="LAM_C"/>
    <property type="match status" value="1"/>
</dbReference>
<dbReference type="EMBL" id="OBEN01000010">
    <property type="protein sequence ID" value="SNZ15991.1"/>
    <property type="molecule type" value="Genomic_DNA"/>
</dbReference>
<proteinExistence type="inferred from homology"/>
<dbReference type="SFLD" id="SFLDS00029">
    <property type="entry name" value="Radical_SAM"/>
    <property type="match status" value="1"/>
</dbReference>
<keyword evidence="9 11" id="KW-0411">Iron-sulfur</keyword>
<evidence type="ECO:0000256" key="12">
    <source>
        <dbReference type="PIRSR" id="PIRSR603739-50"/>
    </source>
</evidence>
<dbReference type="Gene3D" id="6.10.140.1170">
    <property type="match status" value="1"/>
</dbReference>
<feature type="binding site" evidence="11">
    <location>
        <position position="128"/>
    </location>
    <ligand>
        <name>[4Fe-4S] cluster</name>
        <dbReference type="ChEBI" id="CHEBI:49883"/>
        <note>4Fe-4S-S-AdoMet</note>
    </ligand>
</feature>
<keyword evidence="15" id="KW-1185">Reference proteome</keyword>
<evidence type="ECO:0000259" key="13">
    <source>
        <dbReference type="PROSITE" id="PS51918"/>
    </source>
</evidence>
<comment type="cofactor">
    <cofactor evidence="2">
        <name>[4Fe-4S] cluster</name>
        <dbReference type="ChEBI" id="CHEBI:49883"/>
    </cofactor>
</comment>
<dbReference type="Proteomes" id="UP000218627">
    <property type="component" value="Unassembled WGS sequence"/>
</dbReference>
<dbReference type="PIRSF" id="PIRSF004911">
    <property type="entry name" value="DUF160"/>
    <property type="match status" value="1"/>
</dbReference>
<accession>A0A285P7Y7</accession>
<dbReference type="InterPro" id="IPR058240">
    <property type="entry name" value="rSAM_sf"/>
</dbReference>
<dbReference type="GO" id="GO:0046872">
    <property type="term" value="F:metal ion binding"/>
    <property type="evidence" value="ECO:0007669"/>
    <property type="project" value="UniProtKB-KW"/>
</dbReference>
<dbReference type="GO" id="GO:0016853">
    <property type="term" value="F:isomerase activity"/>
    <property type="evidence" value="ECO:0007669"/>
    <property type="project" value="UniProtKB-KW"/>
</dbReference>
<feature type="binding site" evidence="11">
    <location>
        <position position="125"/>
    </location>
    <ligand>
        <name>[4Fe-4S] cluster</name>
        <dbReference type="ChEBI" id="CHEBI:49883"/>
        <note>4Fe-4S-S-AdoMet</note>
    </ligand>
</feature>
<keyword evidence="6 11" id="KW-0479">Metal-binding</keyword>
<dbReference type="Gene3D" id="3.20.20.70">
    <property type="entry name" value="Aldolase class I"/>
    <property type="match status" value="1"/>
</dbReference>
<evidence type="ECO:0000256" key="6">
    <source>
        <dbReference type="ARBA" id="ARBA00022723"/>
    </source>
</evidence>
<dbReference type="CDD" id="cd01335">
    <property type="entry name" value="Radical_SAM"/>
    <property type="match status" value="1"/>
</dbReference>
<evidence type="ECO:0000256" key="1">
    <source>
        <dbReference type="ARBA" id="ARBA00001933"/>
    </source>
</evidence>
<evidence type="ECO:0000256" key="5">
    <source>
        <dbReference type="ARBA" id="ARBA00022691"/>
    </source>
</evidence>
<dbReference type="InterPro" id="IPR013785">
    <property type="entry name" value="Aldolase_TIM"/>
</dbReference>
<organism evidence="14 15">
    <name type="scientific">Hydrogenobacter hydrogenophilus</name>
    <dbReference type="NCBI Taxonomy" id="35835"/>
    <lineage>
        <taxon>Bacteria</taxon>
        <taxon>Pseudomonadati</taxon>
        <taxon>Aquificota</taxon>
        <taxon>Aquificia</taxon>
        <taxon>Aquificales</taxon>
        <taxon>Aquificaceae</taxon>
        <taxon>Hydrogenobacter</taxon>
    </lineage>
</organism>
<gene>
    <name evidence="14" type="ORF">SAMN06265353_1493</name>
</gene>
<evidence type="ECO:0000256" key="2">
    <source>
        <dbReference type="ARBA" id="ARBA00001966"/>
    </source>
</evidence>
<dbReference type="SUPFAM" id="SSF102114">
    <property type="entry name" value="Radical SAM enzymes"/>
    <property type="match status" value="1"/>
</dbReference>
<evidence type="ECO:0000313" key="15">
    <source>
        <dbReference type="Proteomes" id="UP000218627"/>
    </source>
</evidence>
<keyword evidence="7 12" id="KW-0663">Pyridoxal phosphate</keyword>
<evidence type="ECO:0000256" key="10">
    <source>
        <dbReference type="ARBA" id="ARBA00023235"/>
    </source>
</evidence>
<dbReference type="InterPro" id="IPR025895">
    <property type="entry name" value="LAM_C_dom"/>
</dbReference>
<dbReference type="OrthoDB" id="9768064at2"/>
<sequence length="367" mass="42983">MRRFFQEVPEELWRDYNWQVKNRIKTRQTIERYIKLLPEEIQGIESTKGIYPLAITPYYFSLIDPDDPQDPIRLQCIPRAIEMDPKIQSMGEPDPFKEEGSIVGLTHRYPDRVLMNVTTFCAVYCRHCMRKRIFSQGERSRTIEELKNMIDYIKKHEEVRDVLISGGEPLSLSYKKLDYILSELRKIKHVEIVRFGTRLPVLAPQRFFDDKLLDLLEKYSPIWINTHFNHPKEITPESQEAIERLLRRGIPVNNQTVLLKGVNDDPQTMLELFRGLLRIKVKPQYLFHCDPVKGAIHFRTSIDKGIEIMEYLRGRISGMGIPTYAVDLPGGRGKVPITPQYVLEREGDRFVFRSPFGGTVEYEVKDI</sequence>
<keyword evidence="5" id="KW-0949">S-adenosyl-L-methionine</keyword>
<dbReference type="RefSeq" id="WP_096603054.1">
    <property type="nucleotide sequence ID" value="NZ_OBEN01000010.1"/>
</dbReference>
<evidence type="ECO:0000256" key="3">
    <source>
        <dbReference type="ARBA" id="ARBA00008703"/>
    </source>
</evidence>
<dbReference type="PROSITE" id="PS51918">
    <property type="entry name" value="RADICAL_SAM"/>
    <property type="match status" value="1"/>
</dbReference>
<evidence type="ECO:0000313" key="14">
    <source>
        <dbReference type="EMBL" id="SNZ15991.1"/>
    </source>
</evidence>
<reference evidence="15" key="1">
    <citation type="submission" date="2017-09" db="EMBL/GenBank/DDBJ databases">
        <authorList>
            <person name="Varghese N."/>
            <person name="Submissions S."/>
        </authorList>
    </citation>
    <scope>NUCLEOTIDE SEQUENCE [LARGE SCALE GENOMIC DNA]</scope>
    <source>
        <strain evidence="15">DSM 2913</strain>
    </source>
</reference>
<keyword evidence="4 11" id="KW-0004">4Fe-4S</keyword>
<dbReference type="GO" id="GO:0051539">
    <property type="term" value="F:4 iron, 4 sulfur cluster binding"/>
    <property type="evidence" value="ECO:0007669"/>
    <property type="project" value="UniProtKB-KW"/>
</dbReference>
<feature type="binding site" evidence="11">
    <location>
        <position position="121"/>
    </location>
    <ligand>
        <name>[4Fe-4S] cluster</name>
        <dbReference type="ChEBI" id="CHEBI:49883"/>
        <note>4Fe-4S-S-AdoMet</note>
    </ligand>
</feature>
<evidence type="ECO:0000256" key="7">
    <source>
        <dbReference type="ARBA" id="ARBA00022898"/>
    </source>
</evidence>
<evidence type="ECO:0000256" key="8">
    <source>
        <dbReference type="ARBA" id="ARBA00023004"/>
    </source>
</evidence>
<evidence type="ECO:0000256" key="11">
    <source>
        <dbReference type="PIRSR" id="PIRSR004911-1"/>
    </source>
</evidence>